<reference evidence="3 4" key="1">
    <citation type="journal article" date="2016" name="Genome Announc.">
        <title>Complete Genome and Plasmid Sequences for Rhodococcus fascians D188 and Draft Sequences for Rhodococcus Isolates PBTS 1 and PBTS 2.</title>
        <authorList>
            <person name="Stamler R.A."/>
            <person name="Vereecke D."/>
            <person name="Zhang Y."/>
            <person name="Schilkey F."/>
            <person name="Devitt N."/>
            <person name="Randall J.J."/>
        </authorList>
    </citation>
    <scope>NUCLEOTIDE SEQUENCE [LARGE SCALE GENOMIC DNA]</scope>
    <source>
        <strain evidence="3 4">PBTS2</strain>
        <plasmid evidence="3">unnamed1</plasmid>
    </source>
</reference>
<name>A0A143QU35_RHOFA</name>
<dbReference type="GO" id="GO:0007059">
    <property type="term" value="P:chromosome segregation"/>
    <property type="evidence" value="ECO:0007669"/>
    <property type="project" value="TreeGrafter"/>
</dbReference>
<accession>A0A143QU35</accession>
<gene>
    <name evidence="3" type="primary">spo0C_2</name>
    <name evidence="3" type="ORF">A3Q41_04977</name>
</gene>
<dbReference type="EMBL" id="CP015221">
    <property type="protein sequence ID" value="AMY26232.1"/>
    <property type="molecule type" value="Genomic_DNA"/>
</dbReference>
<protein>
    <submittedName>
        <fullName evidence="3">Chromosome-partitioning protein Spo0J</fullName>
    </submittedName>
</protein>
<dbReference type="SMART" id="SM00470">
    <property type="entry name" value="ParB"/>
    <property type="match status" value="1"/>
</dbReference>
<geneLocation type="plasmid" evidence="3 4">
    <name>unnamed1</name>
</geneLocation>
<proteinExistence type="predicted"/>
<keyword evidence="3" id="KW-0614">Plasmid</keyword>
<dbReference type="PATRIC" id="fig|1653479.3.peg.5045"/>
<organism evidence="3 4">
    <name type="scientific">Rhodococcoides fascians</name>
    <name type="common">Rhodococcus fascians</name>
    <dbReference type="NCBI Taxonomy" id="1828"/>
    <lineage>
        <taxon>Bacteria</taxon>
        <taxon>Bacillati</taxon>
        <taxon>Actinomycetota</taxon>
        <taxon>Actinomycetes</taxon>
        <taxon>Mycobacteriales</taxon>
        <taxon>Nocardiaceae</taxon>
        <taxon>Rhodococcoides</taxon>
    </lineage>
</organism>
<feature type="region of interest" description="Disordered" evidence="1">
    <location>
        <begin position="1"/>
        <end position="21"/>
    </location>
</feature>
<evidence type="ECO:0000313" key="3">
    <source>
        <dbReference type="EMBL" id="AMY26232.1"/>
    </source>
</evidence>
<feature type="domain" description="ParB-like N-terminal" evidence="2">
    <location>
        <begin position="30"/>
        <end position="121"/>
    </location>
</feature>
<dbReference type="RefSeq" id="WP_063216971.1">
    <property type="nucleotide sequence ID" value="NZ_CP015221.1"/>
</dbReference>
<dbReference type="InterPro" id="IPR003115">
    <property type="entry name" value="ParB_N"/>
</dbReference>
<dbReference type="InterPro" id="IPR036086">
    <property type="entry name" value="ParB/Sulfiredoxin_sf"/>
</dbReference>
<evidence type="ECO:0000256" key="1">
    <source>
        <dbReference type="SAM" id="MobiDB-lite"/>
    </source>
</evidence>
<dbReference type="OrthoDB" id="3846919at2"/>
<dbReference type="Proteomes" id="UP000076038">
    <property type="component" value="Plasmid unnamed1"/>
</dbReference>
<dbReference type="AlphaFoldDB" id="A0A143QU35"/>
<keyword evidence="4" id="KW-1185">Reference proteome</keyword>
<sequence>MTASIETTTAATEAPTTGTTPVVGAGEEFARLHPTALEVGPNVRDEVDTDSDEFRAVVASITEHGVLLPILARRDEDRIVVIDGQVRTLAAIEAGVDSVPVVIRPTASKAKDREIERLTQQVSTNDRRIALTDGQRAKAVTAMFELGLSATKIAKTMQYDNRETAKAAGTAGRSQTAREALDAGQLDLEQAAVVAVFDADGDTEAVEELLDAGSRFRSVAQELIADRAERKARAEAGTPYADKGLTVLADEPFYDSPYVAAEDLVTAGGDPITDAVIDGAAEHWAVWLTADEQITLTASGEVIESESIDWATEGAPKAAAAEGYHHHKDVTVAQVWIPEYFTADPDAAGVKLGPILAAASSEPDEADDQAAAERKAREKKAAQAALAAKEAEKATRRRTVALNKASAAATIVRMEWLTKFLTRKTLPKGAGKWITETLVDEPGLLTENKAPQYLTELLGVTVPADTSPSAGYPGVADKAARRALAATIDKTPHETRAQVILLAQILAAYEARMSGKGNDSWRRTSWGNQDNYLGFLDQHGHVLTVVEQAAAGMLTPEQAYDALTGPSEDNAADQ</sequence>
<evidence type="ECO:0000259" key="2">
    <source>
        <dbReference type="SMART" id="SM00470"/>
    </source>
</evidence>
<dbReference type="PANTHER" id="PTHR33375">
    <property type="entry name" value="CHROMOSOME-PARTITIONING PROTEIN PARB-RELATED"/>
    <property type="match status" value="1"/>
</dbReference>
<dbReference type="KEGG" id="rhs:A3Q41_04977"/>
<dbReference type="Gene3D" id="3.90.1530.10">
    <property type="entry name" value="Conserved hypothetical protein from pyrococcus furiosus pfu- 392566-001, ParB domain"/>
    <property type="match status" value="1"/>
</dbReference>
<dbReference type="Pfam" id="PF02195">
    <property type="entry name" value="ParB_N"/>
    <property type="match status" value="1"/>
</dbReference>
<evidence type="ECO:0000313" key="4">
    <source>
        <dbReference type="Proteomes" id="UP000076038"/>
    </source>
</evidence>
<dbReference type="GO" id="GO:0005694">
    <property type="term" value="C:chromosome"/>
    <property type="evidence" value="ECO:0007669"/>
    <property type="project" value="TreeGrafter"/>
</dbReference>
<reference evidence="4" key="2">
    <citation type="submission" date="2016-04" db="EMBL/GenBank/DDBJ databases">
        <title>Complete Genome and Plasmid Sequences for Rhodococcus fascians D188 and Draft Sequences for Rhodococcus spp. Isolates PBTS 1 and PBTS 2.</title>
        <authorList>
            <person name="Stamer R."/>
            <person name="Vereecke D."/>
            <person name="Zhang Y."/>
            <person name="Schilkey F."/>
            <person name="Devitt N."/>
            <person name="Randall J."/>
        </authorList>
    </citation>
    <scope>NUCLEOTIDE SEQUENCE [LARGE SCALE GENOMIC DNA]</scope>
    <source>
        <strain evidence="4">PBTS2</strain>
        <plasmid evidence="4">unnamed1</plasmid>
    </source>
</reference>
<dbReference type="PANTHER" id="PTHR33375:SF1">
    <property type="entry name" value="CHROMOSOME-PARTITIONING PROTEIN PARB-RELATED"/>
    <property type="match status" value="1"/>
</dbReference>
<dbReference type="SUPFAM" id="SSF110849">
    <property type="entry name" value="ParB/Sulfiredoxin"/>
    <property type="match status" value="1"/>
</dbReference>
<dbReference type="InterPro" id="IPR050336">
    <property type="entry name" value="Chromosome_partition/occlusion"/>
</dbReference>